<evidence type="ECO:0000313" key="9">
    <source>
        <dbReference type="EMBL" id="GAI46924.1"/>
    </source>
</evidence>
<keyword evidence="5 7" id="KW-1133">Transmembrane helix</keyword>
<feature type="transmembrane region" description="Helical" evidence="7">
    <location>
        <begin position="12"/>
        <end position="31"/>
    </location>
</feature>
<dbReference type="GO" id="GO:0022857">
    <property type="term" value="F:transmembrane transporter activity"/>
    <property type="evidence" value="ECO:0007669"/>
    <property type="project" value="TreeGrafter"/>
</dbReference>
<feature type="transmembrane region" description="Helical" evidence="7">
    <location>
        <begin position="51"/>
        <end position="80"/>
    </location>
</feature>
<dbReference type="PANTHER" id="PTHR33362">
    <property type="entry name" value="SIALIC ACID TRAP TRANSPORTER PERMEASE PROTEIN SIAT-RELATED"/>
    <property type="match status" value="1"/>
</dbReference>
<keyword evidence="2" id="KW-1003">Cell membrane</keyword>
<gene>
    <name evidence="9" type="ORF">S06H3_60616</name>
</gene>
<dbReference type="Pfam" id="PF06808">
    <property type="entry name" value="DctM"/>
    <property type="match status" value="1"/>
</dbReference>
<keyword evidence="3" id="KW-0997">Cell inner membrane</keyword>
<feature type="transmembrane region" description="Helical" evidence="7">
    <location>
        <begin position="92"/>
        <end position="115"/>
    </location>
</feature>
<organism evidence="9">
    <name type="scientific">marine sediment metagenome</name>
    <dbReference type="NCBI Taxonomy" id="412755"/>
    <lineage>
        <taxon>unclassified sequences</taxon>
        <taxon>metagenomes</taxon>
        <taxon>ecological metagenomes</taxon>
    </lineage>
</organism>
<evidence type="ECO:0000256" key="5">
    <source>
        <dbReference type="ARBA" id="ARBA00022989"/>
    </source>
</evidence>
<comment type="subcellular location">
    <subcellularLocation>
        <location evidence="1">Cell inner membrane</location>
        <topology evidence="1">Multi-pass membrane protein</topology>
    </subcellularLocation>
</comment>
<keyword evidence="6 7" id="KW-0472">Membrane</keyword>
<evidence type="ECO:0000256" key="7">
    <source>
        <dbReference type="SAM" id="Phobius"/>
    </source>
</evidence>
<comment type="caution">
    <text evidence="9">The sequence shown here is derived from an EMBL/GenBank/DDBJ whole genome shotgun (WGS) entry which is preliminary data.</text>
</comment>
<evidence type="ECO:0000256" key="4">
    <source>
        <dbReference type="ARBA" id="ARBA00022692"/>
    </source>
</evidence>
<sequence length="184" mass="19610">TLVFYSLCHNYPLLAVPLFTFMGVALQRSGIADALYDALYLWLGRLRGGLAINTILFGTILAACLGVITASVTILTIIALSPMIKRGYDKSIACGAVCAGGTLGILIPPSVMLVVYGPMAMVSVGKLFMGAIFPGLLLAAMYCSYIAVRCWLKPELGPPIPVEEGQVPFRVKTLKLLYSLLPPA</sequence>
<accession>X1QUH2</accession>
<feature type="non-terminal residue" evidence="9">
    <location>
        <position position="184"/>
    </location>
</feature>
<feature type="transmembrane region" description="Helical" evidence="7">
    <location>
        <begin position="127"/>
        <end position="148"/>
    </location>
</feature>
<evidence type="ECO:0000259" key="8">
    <source>
        <dbReference type="Pfam" id="PF06808"/>
    </source>
</evidence>
<evidence type="ECO:0000256" key="3">
    <source>
        <dbReference type="ARBA" id="ARBA00022519"/>
    </source>
</evidence>
<evidence type="ECO:0000256" key="2">
    <source>
        <dbReference type="ARBA" id="ARBA00022475"/>
    </source>
</evidence>
<feature type="domain" description="TRAP C4-dicarboxylate transport system permease DctM subunit" evidence="8">
    <location>
        <begin position="9"/>
        <end position="149"/>
    </location>
</feature>
<reference evidence="9" key="1">
    <citation type="journal article" date="2014" name="Front. Microbiol.">
        <title>High frequency of phylogenetically diverse reductive dehalogenase-homologous genes in deep subseafloor sedimentary metagenomes.</title>
        <authorList>
            <person name="Kawai M."/>
            <person name="Futagami T."/>
            <person name="Toyoda A."/>
            <person name="Takaki Y."/>
            <person name="Nishi S."/>
            <person name="Hori S."/>
            <person name="Arai W."/>
            <person name="Tsubouchi T."/>
            <person name="Morono Y."/>
            <person name="Uchiyama I."/>
            <person name="Ito T."/>
            <person name="Fujiyama A."/>
            <person name="Inagaki F."/>
            <person name="Takami H."/>
        </authorList>
    </citation>
    <scope>NUCLEOTIDE SEQUENCE</scope>
    <source>
        <strain evidence="9">Expedition CK06-06</strain>
    </source>
</reference>
<evidence type="ECO:0000256" key="1">
    <source>
        <dbReference type="ARBA" id="ARBA00004429"/>
    </source>
</evidence>
<dbReference type="AlphaFoldDB" id="X1QUH2"/>
<name>X1QUH2_9ZZZZ</name>
<keyword evidence="4 7" id="KW-0812">Transmembrane</keyword>
<protein>
    <recommendedName>
        <fullName evidence="8">TRAP C4-dicarboxylate transport system permease DctM subunit domain-containing protein</fullName>
    </recommendedName>
</protein>
<evidence type="ECO:0000256" key="6">
    <source>
        <dbReference type="ARBA" id="ARBA00023136"/>
    </source>
</evidence>
<dbReference type="InterPro" id="IPR010656">
    <property type="entry name" value="DctM"/>
</dbReference>
<proteinExistence type="predicted"/>
<dbReference type="PANTHER" id="PTHR33362:SF7">
    <property type="entry name" value="SLL1103 PROTEIN"/>
    <property type="match status" value="1"/>
</dbReference>
<dbReference type="GO" id="GO:0005886">
    <property type="term" value="C:plasma membrane"/>
    <property type="evidence" value="ECO:0007669"/>
    <property type="project" value="UniProtKB-SubCell"/>
</dbReference>
<dbReference type="InterPro" id="IPR004681">
    <property type="entry name" value="TRAP_DctM"/>
</dbReference>
<dbReference type="EMBL" id="BARV01039573">
    <property type="protein sequence ID" value="GAI46924.1"/>
    <property type="molecule type" value="Genomic_DNA"/>
</dbReference>
<feature type="non-terminal residue" evidence="9">
    <location>
        <position position="1"/>
    </location>
</feature>